<protein>
    <submittedName>
        <fullName evidence="3">Uncharacterized protein</fullName>
    </submittedName>
</protein>
<sequence length="370" mass="42779">MPRVCPSDGSRADSETPRLFVKKAPPRKSVDSDCGDDDDCSGDHHEDPLTAMVLAALDESVLDASDGVSLDAFRAHLGASDLRTDFKVKMLLDMLSTVRAAHLSKESLEIAWHRIVDEERRDLLELTTSTPPLSARESLASVPRPATSGAISKLSQAKSKRKQAEYDAKLLANRLALLRQEEQKAWRKIEQTREKAQQILEHREEVVKKQQDRHMFLHAREVETRTATKKHKLATKTSVIKKRQAAISIISRKYQEVDTVKQERRRLKVEKERQAMADVERAREKRELVRRQEEELRKKRVKERVVAEKMAVARYRRSVEDEEILLREQRKRVAAMERAELELIQRLQSTQLLQRQAYNELEKALIRTEM</sequence>
<feature type="coiled-coil region" evidence="1">
    <location>
        <begin position="250"/>
        <end position="339"/>
    </location>
</feature>
<dbReference type="AlphaFoldDB" id="A0A1V9ZNZ1"/>
<dbReference type="EMBL" id="JNBR01000045">
    <property type="protein sequence ID" value="OQR99693.1"/>
    <property type="molecule type" value="Genomic_DNA"/>
</dbReference>
<gene>
    <name evidence="3" type="ORF">ACHHYP_04938</name>
</gene>
<organism evidence="3 4">
    <name type="scientific">Achlya hypogyna</name>
    <name type="common">Oomycete</name>
    <name type="synonym">Protoachlya hypogyna</name>
    <dbReference type="NCBI Taxonomy" id="1202772"/>
    <lineage>
        <taxon>Eukaryota</taxon>
        <taxon>Sar</taxon>
        <taxon>Stramenopiles</taxon>
        <taxon>Oomycota</taxon>
        <taxon>Saprolegniomycetes</taxon>
        <taxon>Saprolegniales</taxon>
        <taxon>Achlyaceae</taxon>
        <taxon>Achlya</taxon>
    </lineage>
</organism>
<evidence type="ECO:0000256" key="1">
    <source>
        <dbReference type="SAM" id="Coils"/>
    </source>
</evidence>
<keyword evidence="1" id="KW-0175">Coiled coil</keyword>
<name>A0A1V9ZNZ1_ACHHY</name>
<evidence type="ECO:0000256" key="2">
    <source>
        <dbReference type="SAM" id="MobiDB-lite"/>
    </source>
</evidence>
<comment type="caution">
    <text evidence="3">The sequence shown here is derived from an EMBL/GenBank/DDBJ whole genome shotgun (WGS) entry which is preliminary data.</text>
</comment>
<keyword evidence="4" id="KW-1185">Reference proteome</keyword>
<reference evidence="3 4" key="1">
    <citation type="journal article" date="2014" name="Genome Biol. Evol.">
        <title>The secreted proteins of Achlya hypogyna and Thraustotheca clavata identify the ancestral oomycete secretome and reveal gene acquisitions by horizontal gene transfer.</title>
        <authorList>
            <person name="Misner I."/>
            <person name="Blouin N."/>
            <person name="Leonard G."/>
            <person name="Richards T.A."/>
            <person name="Lane C.E."/>
        </authorList>
    </citation>
    <scope>NUCLEOTIDE SEQUENCE [LARGE SCALE GENOMIC DNA]</scope>
    <source>
        <strain evidence="3 4">ATCC 48635</strain>
    </source>
</reference>
<dbReference type="PANTHER" id="PTHR37473">
    <property type="entry name" value="EF-HAND DOMAIN-CONTAINING PROTEIN"/>
    <property type="match status" value="1"/>
</dbReference>
<evidence type="ECO:0000313" key="3">
    <source>
        <dbReference type="EMBL" id="OQR99693.1"/>
    </source>
</evidence>
<dbReference type="PANTHER" id="PTHR37473:SF1">
    <property type="entry name" value="EF-HAND DOMAIN-CONTAINING PROTEIN"/>
    <property type="match status" value="1"/>
</dbReference>
<feature type="region of interest" description="Disordered" evidence="2">
    <location>
        <begin position="1"/>
        <end position="43"/>
    </location>
</feature>
<dbReference type="Proteomes" id="UP000243579">
    <property type="component" value="Unassembled WGS sequence"/>
</dbReference>
<dbReference type="OrthoDB" id="76153at2759"/>
<feature type="coiled-coil region" evidence="1">
    <location>
        <begin position="154"/>
        <end position="209"/>
    </location>
</feature>
<proteinExistence type="predicted"/>
<evidence type="ECO:0000313" key="4">
    <source>
        <dbReference type="Proteomes" id="UP000243579"/>
    </source>
</evidence>
<accession>A0A1V9ZNZ1</accession>